<dbReference type="AlphaFoldDB" id="A0A964WVW7"/>
<feature type="compositionally biased region" description="Low complexity" evidence="1">
    <location>
        <begin position="1"/>
        <end position="24"/>
    </location>
</feature>
<keyword evidence="3" id="KW-1185">Reference proteome</keyword>
<dbReference type="Proteomes" id="UP000773614">
    <property type="component" value="Unassembled WGS sequence"/>
</dbReference>
<comment type="caution">
    <text evidence="2">The sequence shown here is derived from an EMBL/GenBank/DDBJ whole genome shotgun (WGS) entry which is preliminary data.</text>
</comment>
<name>A0A964WVW7_9HYPH</name>
<reference evidence="2" key="1">
    <citation type="submission" date="2019-03" db="EMBL/GenBank/DDBJ databases">
        <title>Afifella sp. nov., isolated from activated sludge.</title>
        <authorList>
            <person name="Li Q."/>
            <person name="Liu Y."/>
        </authorList>
    </citation>
    <scope>NUCLEOTIDE SEQUENCE</scope>
    <source>
        <strain evidence="2">L72</strain>
    </source>
</reference>
<accession>A0A964WVW7</accession>
<proteinExistence type="predicted"/>
<evidence type="ECO:0000313" key="2">
    <source>
        <dbReference type="EMBL" id="MYZ50255.1"/>
    </source>
</evidence>
<sequence>MTAPPAAGAGFPSGSPDGAACSPAGSGGEGAAGAGPAGEGAAAEPSGLLPGSASLGLRGAWPSQRVASATAASRILVSRRRSQFSR</sequence>
<organism evidence="2 3">
    <name type="scientific">Propylenella binzhouense</name>
    <dbReference type="NCBI Taxonomy" id="2555902"/>
    <lineage>
        <taxon>Bacteria</taxon>
        <taxon>Pseudomonadati</taxon>
        <taxon>Pseudomonadota</taxon>
        <taxon>Alphaproteobacteria</taxon>
        <taxon>Hyphomicrobiales</taxon>
        <taxon>Propylenellaceae</taxon>
        <taxon>Propylenella</taxon>
    </lineage>
</organism>
<feature type="compositionally biased region" description="Low complexity" evidence="1">
    <location>
        <begin position="39"/>
        <end position="57"/>
    </location>
</feature>
<evidence type="ECO:0000313" key="3">
    <source>
        <dbReference type="Proteomes" id="UP000773614"/>
    </source>
</evidence>
<feature type="compositionally biased region" description="Gly residues" evidence="1">
    <location>
        <begin position="25"/>
        <end position="38"/>
    </location>
</feature>
<feature type="region of interest" description="Disordered" evidence="1">
    <location>
        <begin position="1"/>
        <end position="57"/>
    </location>
</feature>
<dbReference type="EMBL" id="SPKJ01000140">
    <property type="protein sequence ID" value="MYZ50255.1"/>
    <property type="molecule type" value="Genomic_DNA"/>
</dbReference>
<evidence type="ECO:0000256" key="1">
    <source>
        <dbReference type="SAM" id="MobiDB-lite"/>
    </source>
</evidence>
<protein>
    <submittedName>
        <fullName evidence="2">Uncharacterized protein</fullName>
    </submittedName>
</protein>
<gene>
    <name evidence="2" type="ORF">E4O86_21330</name>
</gene>